<name>A0ACC1CPG6_9NEOP</name>
<dbReference type="EMBL" id="CM034405">
    <property type="protein sequence ID" value="KAJ0173476.1"/>
    <property type="molecule type" value="Genomic_DNA"/>
</dbReference>
<evidence type="ECO:0000313" key="2">
    <source>
        <dbReference type="Proteomes" id="UP000824533"/>
    </source>
</evidence>
<sequence>MATSDKHSQTVKINAEIVSSDLGSLVLLGVQEPEDYSDVYQGMYDETVIVNAEEIETPSSDEEVLRANMSKFNPPIRHTARHDFDSDSETDSDDNVFLGRAEDQSPERKPPAPEKPVEVPKAATKQNSGRSKPRAKQDDSSNSESDSADLEPERAQPIAGSGRKRGGVGVVIPADGAYDPKHYQDLKIPPEMENIFQYIMKYTPQKIDIDLKLQPFVPEYVPAVGDIDAFIKVTTPACNVRANKLGEQVLEHIDNLGLTVLDEPAAEQSDSALLHLQLRAISKTNTSKSAVLTKKIENAERNPKAIERWIKDVSELHLSKPAPTVTYANKMPDIDILMEEWPDSMEQTLNEVGFPPPTLDCSLAQYLALVCGLLDIPVHGETLDDTIHSLHLLFSLYSAVRNNQLYAEREKEKTDV</sequence>
<gene>
    <name evidence="1" type="ORF">K1T71_010625</name>
</gene>
<proteinExistence type="predicted"/>
<dbReference type="Proteomes" id="UP000824533">
    <property type="component" value="Linkage Group LG19"/>
</dbReference>
<comment type="caution">
    <text evidence="1">The sequence shown here is derived from an EMBL/GenBank/DDBJ whole genome shotgun (WGS) entry which is preliminary data.</text>
</comment>
<reference evidence="1 2" key="1">
    <citation type="journal article" date="2021" name="Front. Genet.">
        <title>Chromosome-Level Genome Assembly Reveals Significant Gene Expansion in the Toll and IMD Signaling Pathways of Dendrolimus kikuchii.</title>
        <authorList>
            <person name="Zhou J."/>
            <person name="Wu P."/>
            <person name="Xiong Z."/>
            <person name="Liu N."/>
            <person name="Zhao N."/>
            <person name="Ji M."/>
            <person name="Qiu Y."/>
            <person name="Yang B."/>
        </authorList>
    </citation>
    <scope>NUCLEOTIDE SEQUENCE [LARGE SCALE GENOMIC DNA]</scope>
    <source>
        <strain evidence="1">Ann1</strain>
    </source>
</reference>
<organism evidence="1 2">
    <name type="scientific">Dendrolimus kikuchii</name>
    <dbReference type="NCBI Taxonomy" id="765133"/>
    <lineage>
        <taxon>Eukaryota</taxon>
        <taxon>Metazoa</taxon>
        <taxon>Ecdysozoa</taxon>
        <taxon>Arthropoda</taxon>
        <taxon>Hexapoda</taxon>
        <taxon>Insecta</taxon>
        <taxon>Pterygota</taxon>
        <taxon>Neoptera</taxon>
        <taxon>Endopterygota</taxon>
        <taxon>Lepidoptera</taxon>
        <taxon>Glossata</taxon>
        <taxon>Ditrysia</taxon>
        <taxon>Bombycoidea</taxon>
        <taxon>Lasiocampidae</taxon>
        <taxon>Dendrolimus</taxon>
    </lineage>
</organism>
<protein>
    <submittedName>
        <fullName evidence="1">Uncharacterized protein</fullName>
    </submittedName>
</protein>
<keyword evidence="2" id="KW-1185">Reference proteome</keyword>
<evidence type="ECO:0000313" key="1">
    <source>
        <dbReference type="EMBL" id="KAJ0173476.1"/>
    </source>
</evidence>
<accession>A0ACC1CPG6</accession>